<dbReference type="GO" id="GO:0046872">
    <property type="term" value="F:metal ion binding"/>
    <property type="evidence" value="ECO:0007669"/>
    <property type="project" value="UniProtKB-KW"/>
</dbReference>
<name>A0A7V1PTW0_CALAY</name>
<sequence length="279" mass="31243">MENLAQHAEDLYCPEIATITRVETLTASEKRFEITMPGNRPLNHKPGQFVEVSIFGFGEAPISICSSPTRGPSFDLTVRATGRLTDKMHLLEAGSQIGIRGPFGNGFDPQDFKGRDMLFICGGIGLAPLKSLIDYTLDRRNDFGRIIILYGTKNPAEILFPEEIEKWQQQTDIEFVMTVDQADEQWQGHVGVITTLIPPLELDVKNTIATVVGPPVMYKFVLMSLKGKRIPDENIYLSLERRMKCGVGKCGHCQINDTYVCQDGPVYHYPHVKQLEEAV</sequence>
<dbReference type="GO" id="GO:0006221">
    <property type="term" value="P:pyrimidine nucleotide biosynthetic process"/>
    <property type="evidence" value="ECO:0007669"/>
    <property type="project" value="InterPro"/>
</dbReference>
<reference evidence="3" key="1">
    <citation type="journal article" date="2020" name="mSystems">
        <title>Genome- and Community-Level Interaction Insights into Carbon Utilization and Element Cycling Functions of Hydrothermarchaeota in Hydrothermal Sediment.</title>
        <authorList>
            <person name="Zhou Z."/>
            <person name="Liu Y."/>
            <person name="Xu W."/>
            <person name="Pan J."/>
            <person name="Luo Z.H."/>
            <person name="Li M."/>
        </authorList>
    </citation>
    <scope>NUCLEOTIDE SEQUENCE [LARGE SCALE GENOMIC DNA]</scope>
    <source>
        <strain evidence="3">HyVt-456</strain>
    </source>
</reference>
<organism evidence="3">
    <name type="scientific">Caldithrix abyssi</name>
    <dbReference type="NCBI Taxonomy" id="187145"/>
    <lineage>
        <taxon>Bacteria</taxon>
        <taxon>Pseudomonadati</taxon>
        <taxon>Calditrichota</taxon>
        <taxon>Calditrichia</taxon>
        <taxon>Calditrichales</taxon>
        <taxon>Calditrichaceae</taxon>
        <taxon>Caldithrix</taxon>
    </lineage>
</organism>
<dbReference type="PROSITE" id="PS51384">
    <property type="entry name" value="FAD_FR"/>
    <property type="match status" value="1"/>
</dbReference>
<dbReference type="GO" id="GO:0050660">
    <property type="term" value="F:flavin adenine dinucleotide binding"/>
    <property type="evidence" value="ECO:0007669"/>
    <property type="project" value="InterPro"/>
</dbReference>
<dbReference type="GO" id="GO:0016491">
    <property type="term" value="F:oxidoreductase activity"/>
    <property type="evidence" value="ECO:0007669"/>
    <property type="project" value="InterPro"/>
</dbReference>
<feature type="binding site" evidence="1">
    <location>
        <position position="245"/>
    </location>
    <ligand>
        <name>[2Fe-2S] cluster</name>
        <dbReference type="ChEBI" id="CHEBI:190135"/>
    </ligand>
</feature>
<dbReference type="Pfam" id="PF00175">
    <property type="entry name" value="NAD_binding_1"/>
    <property type="match status" value="1"/>
</dbReference>
<keyword evidence="1" id="KW-0408">Iron</keyword>
<dbReference type="GO" id="GO:0051537">
    <property type="term" value="F:2 iron, 2 sulfur cluster binding"/>
    <property type="evidence" value="ECO:0007669"/>
    <property type="project" value="UniProtKB-KW"/>
</dbReference>
<gene>
    <name evidence="3" type="ORF">ENJ10_03585</name>
</gene>
<feature type="domain" description="FAD-binding FR-type" evidence="2">
    <location>
        <begin position="12"/>
        <end position="109"/>
    </location>
</feature>
<comment type="caution">
    <text evidence="3">The sequence shown here is derived from an EMBL/GenBank/DDBJ whole genome shotgun (WGS) entry which is preliminary data.</text>
</comment>
<dbReference type="Pfam" id="PF10418">
    <property type="entry name" value="DHODB_Fe-S_bind"/>
    <property type="match status" value="1"/>
</dbReference>
<dbReference type="InterPro" id="IPR001433">
    <property type="entry name" value="OxRdtase_FAD/NAD-bd"/>
</dbReference>
<feature type="binding site" evidence="1">
    <location>
        <position position="253"/>
    </location>
    <ligand>
        <name>[2Fe-2S] cluster</name>
        <dbReference type="ChEBI" id="CHEBI:190135"/>
    </ligand>
</feature>
<protein>
    <submittedName>
        <fullName evidence="3">Oxidoreductase</fullName>
    </submittedName>
</protein>
<dbReference type="SUPFAM" id="SSF52343">
    <property type="entry name" value="Ferredoxin reductase-like, C-terminal NADP-linked domain"/>
    <property type="match status" value="1"/>
</dbReference>
<dbReference type="CDD" id="cd06221">
    <property type="entry name" value="sulfite_reductase_like"/>
    <property type="match status" value="1"/>
</dbReference>
<keyword evidence="1" id="KW-0001">2Fe-2S</keyword>
<evidence type="ECO:0000259" key="2">
    <source>
        <dbReference type="PROSITE" id="PS51384"/>
    </source>
</evidence>
<dbReference type="InterPro" id="IPR050353">
    <property type="entry name" value="PyrK_electron_transfer"/>
</dbReference>
<dbReference type="Gene3D" id="3.40.50.80">
    <property type="entry name" value="Nucleotide-binding domain of ferredoxin-NADP reductase (FNR) module"/>
    <property type="match status" value="1"/>
</dbReference>
<keyword evidence="1" id="KW-0479">Metal-binding</keyword>
<evidence type="ECO:0000256" key="1">
    <source>
        <dbReference type="PIRSR" id="PIRSR006816-2"/>
    </source>
</evidence>
<dbReference type="InterPro" id="IPR019480">
    <property type="entry name" value="Dihydroorotate_DH_Fe-S-bd"/>
</dbReference>
<dbReference type="SUPFAM" id="SSF63380">
    <property type="entry name" value="Riboflavin synthase domain-like"/>
    <property type="match status" value="1"/>
</dbReference>
<dbReference type="PRINTS" id="PR00406">
    <property type="entry name" value="CYTB5RDTASE"/>
</dbReference>
<dbReference type="PANTHER" id="PTHR43513">
    <property type="entry name" value="DIHYDROOROTATE DEHYDROGENASE B (NAD(+)), ELECTRON TRANSFER SUBUNIT"/>
    <property type="match status" value="1"/>
</dbReference>
<feature type="binding site" evidence="1">
    <location>
        <position position="261"/>
    </location>
    <ligand>
        <name>[2Fe-2S] cluster</name>
        <dbReference type="ChEBI" id="CHEBI:190135"/>
    </ligand>
</feature>
<dbReference type="EMBL" id="DRLD01000096">
    <property type="protein sequence ID" value="HED09747.1"/>
    <property type="molecule type" value="Genomic_DNA"/>
</dbReference>
<dbReference type="PIRSF" id="PIRSF006816">
    <property type="entry name" value="Cyc3_hyd_g"/>
    <property type="match status" value="1"/>
</dbReference>
<dbReference type="InterPro" id="IPR017938">
    <property type="entry name" value="Riboflavin_synthase-like_b-brl"/>
</dbReference>
<feature type="binding site" evidence="1">
    <location>
        <position position="250"/>
    </location>
    <ligand>
        <name>[2Fe-2S] cluster</name>
        <dbReference type="ChEBI" id="CHEBI:190135"/>
    </ligand>
</feature>
<dbReference type="InterPro" id="IPR012165">
    <property type="entry name" value="Cyt_c3_hydrogenase_gsu"/>
</dbReference>
<dbReference type="Gene3D" id="2.40.30.10">
    <property type="entry name" value="Translation factors"/>
    <property type="match status" value="1"/>
</dbReference>
<dbReference type="Proteomes" id="UP000886005">
    <property type="component" value="Unassembled WGS sequence"/>
</dbReference>
<dbReference type="InterPro" id="IPR017927">
    <property type="entry name" value="FAD-bd_FR_type"/>
</dbReference>
<proteinExistence type="predicted"/>
<comment type="cofactor">
    <cofactor evidence="1">
        <name>[2Fe-2S] cluster</name>
        <dbReference type="ChEBI" id="CHEBI:190135"/>
    </cofactor>
    <text evidence="1">Binds 1 [2Fe-2S] cluster per subunit.</text>
</comment>
<dbReference type="InterPro" id="IPR039261">
    <property type="entry name" value="FNR_nucleotide-bd"/>
</dbReference>
<dbReference type="AlphaFoldDB" id="A0A7V1PTW0"/>
<evidence type="ECO:0000313" key="3">
    <source>
        <dbReference type="EMBL" id="HED09747.1"/>
    </source>
</evidence>
<accession>A0A7V1PTW0</accession>
<keyword evidence="1" id="KW-0411">Iron-sulfur</keyword>
<dbReference type="PANTHER" id="PTHR43513:SF1">
    <property type="entry name" value="ANAEROBIC SULFITE REDUCTASE SUBUNIT B"/>
    <property type="match status" value="1"/>
</dbReference>